<dbReference type="EMBL" id="CAJOAX010062559">
    <property type="protein sequence ID" value="CAF4347669.1"/>
    <property type="molecule type" value="Genomic_DNA"/>
</dbReference>
<evidence type="ECO:0000313" key="1">
    <source>
        <dbReference type="EMBL" id="CAF4347669.1"/>
    </source>
</evidence>
<name>A0A820KT07_9BILA</name>
<feature type="non-terminal residue" evidence="1">
    <location>
        <position position="1"/>
    </location>
</feature>
<protein>
    <submittedName>
        <fullName evidence="1">Uncharacterized protein</fullName>
    </submittedName>
</protein>
<organism evidence="1 2">
    <name type="scientific">Rotaria sordida</name>
    <dbReference type="NCBI Taxonomy" id="392033"/>
    <lineage>
        <taxon>Eukaryota</taxon>
        <taxon>Metazoa</taxon>
        <taxon>Spiralia</taxon>
        <taxon>Gnathifera</taxon>
        <taxon>Rotifera</taxon>
        <taxon>Eurotatoria</taxon>
        <taxon>Bdelloidea</taxon>
        <taxon>Philodinida</taxon>
        <taxon>Philodinidae</taxon>
        <taxon>Rotaria</taxon>
    </lineage>
</organism>
<accession>A0A820KT07</accession>
<dbReference type="Proteomes" id="UP000663823">
    <property type="component" value="Unassembled WGS sequence"/>
</dbReference>
<proteinExistence type="predicted"/>
<evidence type="ECO:0000313" key="2">
    <source>
        <dbReference type="Proteomes" id="UP000663823"/>
    </source>
</evidence>
<dbReference type="AlphaFoldDB" id="A0A820KT07"/>
<feature type="non-terminal residue" evidence="1">
    <location>
        <position position="45"/>
    </location>
</feature>
<gene>
    <name evidence="1" type="ORF">OTI717_LOCUS43443</name>
</gene>
<sequence length="45" mass="5387">SLTDGLTNVEKRKRLQTTRALFMTIERRQVKEALLLNKQNKEMQR</sequence>
<reference evidence="1" key="1">
    <citation type="submission" date="2021-02" db="EMBL/GenBank/DDBJ databases">
        <authorList>
            <person name="Nowell W R."/>
        </authorList>
    </citation>
    <scope>NUCLEOTIDE SEQUENCE</scope>
</reference>
<comment type="caution">
    <text evidence="1">The sequence shown here is derived from an EMBL/GenBank/DDBJ whole genome shotgun (WGS) entry which is preliminary data.</text>
</comment>